<proteinExistence type="predicted"/>
<dbReference type="RefSeq" id="WP_107437502.1">
    <property type="nucleotide sequence ID" value="NZ_FOGO01000007.1"/>
</dbReference>
<dbReference type="PROSITE" id="PS50995">
    <property type="entry name" value="HTH_MARR_2"/>
    <property type="match status" value="1"/>
</dbReference>
<accession>A0A1H9TXA4</accession>
<sequence length="161" mass="17176">MGDPEPDVAALESALVALRRAQKRRALARLAERRGERTGPHAGLPDAVVELVDAVAAEDEAGSALTVTEAAAVLGVDQPRASRLAAQARDAGLLRREADQQDGRRSLLVPTGEGRALLARVREFRSSVVAEALRDWPEPDRAALARLLTRFVGDFTALTAP</sequence>
<dbReference type="SUPFAM" id="SSF46785">
    <property type="entry name" value="Winged helix' DNA-binding domain"/>
    <property type="match status" value="1"/>
</dbReference>
<dbReference type="InterPro" id="IPR000835">
    <property type="entry name" value="HTH_MarR-typ"/>
</dbReference>
<dbReference type="EMBL" id="FOGO01000007">
    <property type="protein sequence ID" value="SES01638.1"/>
    <property type="molecule type" value="Genomic_DNA"/>
</dbReference>
<dbReference type="InterPro" id="IPR039422">
    <property type="entry name" value="MarR/SlyA-like"/>
</dbReference>
<evidence type="ECO:0000313" key="3">
    <source>
        <dbReference type="Proteomes" id="UP000182841"/>
    </source>
</evidence>
<protein>
    <submittedName>
        <fullName evidence="2">MarR family protein</fullName>
    </submittedName>
</protein>
<dbReference type="Gene3D" id="1.10.10.10">
    <property type="entry name" value="Winged helix-like DNA-binding domain superfamily/Winged helix DNA-binding domain"/>
    <property type="match status" value="1"/>
</dbReference>
<dbReference type="GO" id="GO:0003700">
    <property type="term" value="F:DNA-binding transcription factor activity"/>
    <property type="evidence" value="ECO:0007669"/>
    <property type="project" value="InterPro"/>
</dbReference>
<dbReference type="InterPro" id="IPR036390">
    <property type="entry name" value="WH_DNA-bd_sf"/>
</dbReference>
<dbReference type="PANTHER" id="PTHR33164:SF57">
    <property type="entry name" value="MARR-FAMILY TRANSCRIPTIONAL REGULATOR"/>
    <property type="match status" value="1"/>
</dbReference>
<dbReference type="STRING" id="943816.AN217_16620"/>
<gene>
    <name evidence="2" type="ORF">SAMN05421870_10772</name>
</gene>
<dbReference type="InterPro" id="IPR036388">
    <property type="entry name" value="WH-like_DNA-bd_sf"/>
</dbReference>
<keyword evidence="3" id="KW-1185">Reference proteome</keyword>
<evidence type="ECO:0000259" key="1">
    <source>
        <dbReference type="PROSITE" id="PS50995"/>
    </source>
</evidence>
<dbReference type="SMART" id="SM00347">
    <property type="entry name" value="HTH_MARR"/>
    <property type="match status" value="1"/>
</dbReference>
<dbReference type="Proteomes" id="UP000182841">
    <property type="component" value="Unassembled WGS sequence"/>
</dbReference>
<organism evidence="2 3">
    <name type="scientific">Streptomyces qinglanensis</name>
    <dbReference type="NCBI Taxonomy" id="943816"/>
    <lineage>
        <taxon>Bacteria</taxon>
        <taxon>Bacillati</taxon>
        <taxon>Actinomycetota</taxon>
        <taxon>Actinomycetes</taxon>
        <taxon>Kitasatosporales</taxon>
        <taxon>Streptomycetaceae</taxon>
        <taxon>Streptomyces</taxon>
    </lineage>
</organism>
<feature type="domain" description="HTH marR-type" evidence="1">
    <location>
        <begin position="8"/>
        <end position="153"/>
    </location>
</feature>
<reference evidence="3" key="1">
    <citation type="submission" date="2016-10" db="EMBL/GenBank/DDBJ databases">
        <authorList>
            <person name="Varghese N."/>
            <person name="Submissions S."/>
        </authorList>
    </citation>
    <scope>NUCLEOTIDE SEQUENCE [LARGE SCALE GENOMIC DNA]</scope>
    <source>
        <strain evidence="3">CGMCC 4.6825</strain>
    </source>
</reference>
<dbReference type="OrthoDB" id="7774677at2"/>
<dbReference type="Pfam" id="PF12802">
    <property type="entry name" value="MarR_2"/>
    <property type="match status" value="1"/>
</dbReference>
<evidence type="ECO:0000313" key="2">
    <source>
        <dbReference type="EMBL" id="SES01638.1"/>
    </source>
</evidence>
<name>A0A1H9TXA4_9ACTN</name>
<dbReference type="PANTHER" id="PTHR33164">
    <property type="entry name" value="TRANSCRIPTIONAL REGULATOR, MARR FAMILY"/>
    <property type="match status" value="1"/>
</dbReference>
<dbReference type="AlphaFoldDB" id="A0A1H9TXA4"/>
<dbReference type="GO" id="GO:0006950">
    <property type="term" value="P:response to stress"/>
    <property type="evidence" value="ECO:0007669"/>
    <property type="project" value="TreeGrafter"/>
</dbReference>